<dbReference type="RefSeq" id="WP_371836932.1">
    <property type="nucleotide sequence ID" value="NZ_JBGMEK010000001.1"/>
</dbReference>
<comment type="caution">
    <text evidence="1">The sequence shown here is derived from an EMBL/GenBank/DDBJ whole genome shotgun (WGS) entry which is preliminary data.</text>
</comment>
<evidence type="ECO:0000313" key="1">
    <source>
        <dbReference type="EMBL" id="MFA0809311.1"/>
    </source>
</evidence>
<dbReference type="Proteomes" id="UP001569428">
    <property type="component" value="Unassembled WGS sequence"/>
</dbReference>
<proteinExistence type="predicted"/>
<evidence type="ECO:0000313" key="2">
    <source>
        <dbReference type="Proteomes" id="UP001569428"/>
    </source>
</evidence>
<organism evidence="1 2">
    <name type="scientific">Microbulbifer epialgicus</name>
    <dbReference type="NCBI Taxonomy" id="393907"/>
    <lineage>
        <taxon>Bacteria</taxon>
        <taxon>Pseudomonadati</taxon>
        <taxon>Pseudomonadota</taxon>
        <taxon>Gammaproteobacteria</taxon>
        <taxon>Cellvibrionales</taxon>
        <taxon>Microbulbiferaceae</taxon>
        <taxon>Microbulbifer</taxon>
    </lineage>
</organism>
<dbReference type="EMBL" id="JBGMEK010000001">
    <property type="protein sequence ID" value="MFA0809311.1"/>
    <property type="molecule type" value="Genomic_DNA"/>
</dbReference>
<accession>A0ABV4NT79</accession>
<sequence length="231" mass="26424">MYCRHYDLPIDDDYEFVYQAHRRETKTERYTPTFQVDSHRTKIFPVRTSVEVAVTDLLSKGLDGQVIRSVKTANIGSGDEKIPKIPAGCAARVWIDTSETTADINHKTKEEHEKDGFIVSELYRGPFPLLDCYKIISELKDQIPDLGVIKLGPAYNVAEIIKFEETSTVHIDNGYLCIRLSRKTLEEKIDDWHNGPGDTELHEHLIMPFNAYSYYARHPGNCIFLEENTGS</sequence>
<protein>
    <submittedName>
        <fullName evidence="1">Uncharacterized protein</fullName>
    </submittedName>
</protein>
<gene>
    <name evidence="1" type="ORF">ACCI49_00145</name>
</gene>
<name>A0ABV4NT79_9GAMM</name>
<reference evidence="1 2" key="1">
    <citation type="submission" date="2024-08" db="EMBL/GenBank/DDBJ databases">
        <authorList>
            <person name="Ishaq N."/>
        </authorList>
    </citation>
    <scope>NUCLEOTIDE SEQUENCE [LARGE SCALE GENOMIC DNA]</scope>
    <source>
        <strain evidence="1 2">DSM 18651</strain>
    </source>
</reference>
<keyword evidence="2" id="KW-1185">Reference proteome</keyword>